<comment type="caution">
    <text evidence="2">The sequence shown here is derived from an EMBL/GenBank/DDBJ whole genome shotgun (WGS) entry which is preliminary data.</text>
</comment>
<evidence type="ECO:0000256" key="1">
    <source>
        <dbReference type="SAM" id="SignalP"/>
    </source>
</evidence>
<dbReference type="EMBL" id="JACHTF010000004">
    <property type="protein sequence ID" value="MBB1059859.1"/>
    <property type="molecule type" value="Genomic_DNA"/>
</dbReference>
<gene>
    <name evidence="2" type="ORF">H4F98_04660</name>
</gene>
<evidence type="ECO:0000313" key="3">
    <source>
        <dbReference type="Proteomes" id="UP000523196"/>
    </source>
</evidence>
<protein>
    <submittedName>
        <fullName evidence="2">Protein tonB</fullName>
    </submittedName>
</protein>
<keyword evidence="3" id="KW-1185">Reference proteome</keyword>
<reference evidence="2 3" key="1">
    <citation type="submission" date="2020-08" db="EMBL/GenBank/DDBJ databases">
        <authorList>
            <person name="Xu S."/>
            <person name="Li A."/>
        </authorList>
    </citation>
    <scope>NUCLEOTIDE SEQUENCE [LARGE SCALE GENOMIC DNA]</scope>
    <source>
        <strain evidence="2 3">119BY6-57</strain>
    </source>
</reference>
<proteinExistence type="predicted"/>
<evidence type="ECO:0000313" key="2">
    <source>
        <dbReference type="EMBL" id="MBB1059859.1"/>
    </source>
</evidence>
<feature type="chain" id="PRO_5031328044" evidence="1">
    <location>
        <begin position="20"/>
        <end position="277"/>
    </location>
</feature>
<dbReference type="Proteomes" id="UP000523196">
    <property type="component" value="Unassembled WGS sequence"/>
</dbReference>
<name>A0A7W3TKP6_9GAMM</name>
<dbReference type="RefSeq" id="WP_182685480.1">
    <property type="nucleotide sequence ID" value="NZ_JACHTF010000004.1"/>
</dbReference>
<sequence>MRRLGLILMLLCVAGTAWSQGAKAVREQAEASLLVTATIDIEPDGRVSGYRIDRPEALPSYAVELLERRIPSWRFEPVKVDGVAVPAQAPANIRLVARKTGDDEYAIRIAAVSFQPRNSDRGKQDLRPPGYPATLAKAGVGGTVYLIAKVRADGTVEDAFAEQVNLQAVTSERVMAKMRHTLARVSVAAARRWTLKRPGDVTLVDGCWLVRIPVDFIAPGKRHPEYGEWQAYIPGPRDESPWARGDDVPPDTLLAGGMYPVQRRGPRLVTPLESGEG</sequence>
<accession>A0A7W3TKP6</accession>
<dbReference type="AlphaFoldDB" id="A0A7W3TKP6"/>
<keyword evidence="1" id="KW-0732">Signal</keyword>
<feature type="signal peptide" evidence="1">
    <location>
        <begin position="1"/>
        <end position="19"/>
    </location>
</feature>
<dbReference type="Gene3D" id="3.30.1150.10">
    <property type="match status" value="1"/>
</dbReference>
<organism evidence="2 3">
    <name type="scientific">Marilutibacter spongiae</name>
    <dbReference type="NCBI Taxonomy" id="2025720"/>
    <lineage>
        <taxon>Bacteria</taxon>
        <taxon>Pseudomonadati</taxon>
        <taxon>Pseudomonadota</taxon>
        <taxon>Gammaproteobacteria</taxon>
        <taxon>Lysobacterales</taxon>
        <taxon>Lysobacteraceae</taxon>
        <taxon>Marilutibacter</taxon>
    </lineage>
</organism>